<dbReference type="AlphaFoldDB" id="A0A9P4I9K9"/>
<feature type="signal peptide" evidence="1">
    <location>
        <begin position="1"/>
        <end position="17"/>
    </location>
</feature>
<dbReference type="Pfam" id="PF06863">
    <property type="entry name" value="DUF1254"/>
    <property type="match status" value="1"/>
</dbReference>
<dbReference type="Proteomes" id="UP000799772">
    <property type="component" value="Unassembled WGS sequence"/>
</dbReference>
<dbReference type="InterPro" id="IPR010679">
    <property type="entry name" value="DUF1254"/>
</dbReference>
<dbReference type="Pfam" id="PF06742">
    <property type="entry name" value="DUF1214"/>
    <property type="match status" value="1"/>
</dbReference>
<dbReference type="InterPro" id="IPR037049">
    <property type="entry name" value="DUF1214_C_sf"/>
</dbReference>
<keyword evidence="1" id="KW-0732">Signal</keyword>
<reference evidence="4" key="1">
    <citation type="journal article" date="2020" name="Stud. Mycol.">
        <title>101 Dothideomycetes genomes: a test case for predicting lifestyles and emergence of pathogens.</title>
        <authorList>
            <person name="Haridas S."/>
            <person name="Albert R."/>
            <person name="Binder M."/>
            <person name="Bloem J."/>
            <person name="Labutti K."/>
            <person name="Salamov A."/>
            <person name="Andreopoulos B."/>
            <person name="Baker S."/>
            <person name="Barry K."/>
            <person name="Bills G."/>
            <person name="Bluhm B."/>
            <person name="Cannon C."/>
            <person name="Castanera R."/>
            <person name="Culley D."/>
            <person name="Daum C."/>
            <person name="Ezra D."/>
            <person name="Gonzalez J."/>
            <person name="Henrissat B."/>
            <person name="Kuo A."/>
            <person name="Liang C."/>
            <person name="Lipzen A."/>
            <person name="Lutzoni F."/>
            <person name="Magnuson J."/>
            <person name="Mondo S."/>
            <person name="Nolan M."/>
            <person name="Ohm R."/>
            <person name="Pangilinan J."/>
            <person name="Park H.-J."/>
            <person name="Ramirez L."/>
            <person name="Alfaro M."/>
            <person name="Sun H."/>
            <person name="Tritt A."/>
            <person name="Yoshinaga Y."/>
            <person name="Zwiers L.-H."/>
            <person name="Turgeon B."/>
            <person name="Goodwin S."/>
            <person name="Spatafora J."/>
            <person name="Crous P."/>
            <person name="Grigoriev I."/>
        </authorList>
    </citation>
    <scope>NUCLEOTIDE SEQUENCE</scope>
    <source>
        <strain evidence="4">CBS 133067</strain>
    </source>
</reference>
<dbReference type="InterPro" id="IPR010621">
    <property type="entry name" value="DUF1214"/>
</dbReference>
<proteinExistence type="predicted"/>
<evidence type="ECO:0008006" key="6">
    <source>
        <dbReference type="Google" id="ProtNLM"/>
    </source>
</evidence>
<dbReference type="SUPFAM" id="SSF160935">
    <property type="entry name" value="VPA0735-like"/>
    <property type="match status" value="1"/>
</dbReference>
<sequence>MKIFAFVAFHMIGWVQAGSCFQSRDHKPTENTTAATIFALEYGYPLLVAWDAIATATINNTGLNKLRINDELAGAGDKFGIYPNADTLYAEAIFDLSADIFTLTVPEVDDDRYWSFSFFDGFGENYAVIGSISGSSFGNYTLRWNPQLNGQTVVEDKGTLCIESPVAYGSLLIRILVRNNGTDLAQSAKIINGCKLTEAGPRPRAAFDNTPPLSLATFEGLPENATGVLELTARTLNGFPPINVTNPRAVDKELNVAGIHQGSYSKPAGVNLTAATNVVIEAIANYEKTCAFFSLGNGWKRFTTVGLFGADYVARAYVVAQGQESERITESLYTYPEGNISLAEGEAYLATFSSKPPIGPTGFWSLTMYQNGFLVENPINIYAVGDRSNITYPDGSLVYGTGSSSSNETFQILVQSAAAPPPANWTHNWLPSPSNYSDFSVIFRLYSPTPPLVNGSWPYPIVTKIKAITA</sequence>
<feature type="domain" description="DUF1254" evidence="3">
    <location>
        <begin position="64"/>
        <end position="197"/>
    </location>
</feature>
<evidence type="ECO:0000259" key="3">
    <source>
        <dbReference type="Pfam" id="PF06863"/>
    </source>
</evidence>
<organism evidence="4 5">
    <name type="scientific">Rhizodiscina lignyota</name>
    <dbReference type="NCBI Taxonomy" id="1504668"/>
    <lineage>
        <taxon>Eukaryota</taxon>
        <taxon>Fungi</taxon>
        <taxon>Dikarya</taxon>
        <taxon>Ascomycota</taxon>
        <taxon>Pezizomycotina</taxon>
        <taxon>Dothideomycetes</taxon>
        <taxon>Pleosporomycetidae</taxon>
        <taxon>Aulographales</taxon>
        <taxon>Rhizodiscinaceae</taxon>
        <taxon>Rhizodiscina</taxon>
    </lineage>
</organism>
<evidence type="ECO:0000259" key="2">
    <source>
        <dbReference type="Pfam" id="PF06742"/>
    </source>
</evidence>
<keyword evidence="5" id="KW-1185">Reference proteome</keyword>
<feature type="domain" description="DUF1214" evidence="2">
    <location>
        <begin position="342"/>
        <end position="449"/>
    </location>
</feature>
<dbReference type="Gene3D" id="2.60.40.1610">
    <property type="entry name" value="Domain of unknown function DUF1254"/>
    <property type="match status" value="1"/>
</dbReference>
<gene>
    <name evidence="4" type="ORF">NA57DRAFT_79724</name>
</gene>
<evidence type="ECO:0000256" key="1">
    <source>
        <dbReference type="SAM" id="SignalP"/>
    </source>
</evidence>
<feature type="chain" id="PRO_5040320190" description="DUF1214 domain-containing protein" evidence="1">
    <location>
        <begin position="18"/>
        <end position="470"/>
    </location>
</feature>
<name>A0A9P4I9K9_9PEZI</name>
<dbReference type="PANTHER" id="PTHR36509">
    <property type="entry name" value="BLL3101 PROTEIN"/>
    <property type="match status" value="1"/>
</dbReference>
<dbReference type="OrthoDB" id="2018906at2759"/>
<comment type="caution">
    <text evidence="4">The sequence shown here is derived from an EMBL/GenBank/DDBJ whole genome shotgun (WGS) entry which is preliminary data.</text>
</comment>
<protein>
    <recommendedName>
        <fullName evidence="6">DUF1214 domain-containing protein</fullName>
    </recommendedName>
</protein>
<evidence type="ECO:0000313" key="4">
    <source>
        <dbReference type="EMBL" id="KAF2095235.1"/>
    </source>
</evidence>
<evidence type="ECO:0000313" key="5">
    <source>
        <dbReference type="Proteomes" id="UP000799772"/>
    </source>
</evidence>
<dbReference type="InterPro" id="IPR037050">
    <property type="entry name" value="DUF1254_sf"/>
</dbReference>
<dbReference type="EMBL" id="ML978132">
    <property type="protein sequence ID" value="KAF2095235.1"/>
    <property type="molecule type" value="Genomic_DNA"/>
</dbReference>
<accession>A0A9P4I9K9</accession>
<dbReference type="PANTHER" id="PTHR36509:SF2">
    <property type="entry name" value="BLL3101 PROTEIN"/>
    <property type="match status" value="1"/>
</dbReference>
<dbReference type="Gene3D" id="2.60.120.600">
    <property type="entry name" value="Domain of unknown function DUF1214, C-terminal domain"/>
    <property type="match status" value="1"/>
</dbReference>